<reference evidence="1" key="1">
    <citation type="journal article" date="2023" name="G3 (Bethesda)">
        <title>Whole genome assemblies of Zophobas morio and Tenebrio molitor.</title>
        <authorList>
            <person name="Kaur S."/>
            <person name="Stinson S.A."/>
            <person name="diCenzo G.C."/>
        </authorList>
    </citation>
    <scope>NUCLEOTIDE SEQUENCE</scope>
    <source>
        <strain evidence="1">QUZm001</strain>
    </source>
</reference>
<evidence type="ECO:0000313" key="2">
    <source>
        <dbReference type="Proteomes" id="UP001168821"/>
    </source>
</evidence>
<proteinExistence type="predicted"/>
<gene>
    <name evidence="1" type="ORF">Zmor_007545</name>
</gene>
<sequence>MLMAFCGCTGVERVVFQSTKCTPPTPSQHAPSIRACAPRAASQHSLFTASLCASLTGGVVGSLAVSHWRRVSPSNVLHNRVLKPDKHTATS</sequence>
<evidence type="ECO:0000313" key="1">
    <source>
        <dbReference type="EMBL" id="KAJ3663241.1"/>
    </source>
</evidence>
<dbReference type="Proteomes" id="UP001168821">
    <property type="component" value="Unassembled WGS sequence"/>
</dbReference>
<dbReference type="EMBL" id="JALNTZ010000002">
    <property type="protein sequence ID" value="KAJ3663241.1"/>
    <property type="molecule type" value="Genomic_DNA"/>
</dbReference>
<protein>
    <submittedName>
        <fullName evidence="1">Uncharacterized protein</fullName>
    </submittedName>
</protein>
<organism evidence="1 2">
    <name type="scientific">Zophobas morio</name>
    <dbReference type="NCBI Taxonomy" id="2755281"/>
    <lineage>
        <taxon>Eukaryota</taxon>
        <taxon>Metazoa</taxon>
        <taxon>Ecdysozoa</taxon>
        <taxon>Arthropoda</taxon>
        <taxon>Hexapoda</taxon>
        <taxon>Insecta</taxon>
        <taxon>Pterygota</taxon>
        <taxon>Neoptera</taxon>
        <taxon>Endopterygota</taxon>
        <taxon>Coleoptera</taxon>
        <taxon>Polyphaga</taxon>
        <taxon>Cucujiformia</taxon>
        <taxon>Tenebrionidae</taxon>
        <taxon>Zophobas</taxon>
    </lineage>
</organism>
<name>A0AA38IXI4_9CUCU</name>
<comment type="caution">
    <text evidence="1">The sequence shown here is derived from an EMBL/GenBank/DDBJ whole genome shotgun (WGS) entry which is preliminary data.</text>
</comment>
<accession>A0AA38IXI4</accession>
<keyword evidence="2" id="KW-1185">Reference proteome</keyword>
<dbReference type="AlphaFoldDB" id="A0AA38IXI4"/>